<dbReference type="EMBL" id="JBHSQH010000001">
    <property type="protein sequence ID" value="MFC5971929.1"/>
    <property type="molecule type" value="Genomic_DNA"/>
</dbReference>
<dbReference type="Proteomes" id="UP001596099">
    <property type="component" value="Unassembled WGS sequence"/>
</dbReference>
<proteinExistence type="predicted"/>
<protein>
    <submittedName>
        <fullName evidence="2">Uncharacterized protein</fullName>
    </submittedName>
</protein>
<keyword evidence="3" id="KW-1185">Reference proteome</keyword>
<sequence length="68" mass="7323">MADRNRALLLSTVSTLVMLPWLLDGVVDTSEFGLLVPGVQLVGGLVMVAISLSLFRDAFADDSSRSER</sequence>
<reference evidence="2 3" key="1">
    <citation type="journal article" date="2019" name="Int. J. Syst. Evol. Microbiol.">
        <title>The Global Catalogue of Microorganisms (GCM) 10K type strain sequencing project: providing services to taxonomists for standard genome sequencing and annotation.</title>
        <authorList>
            <consortium name="The Broad Institute Genomics Platform"/>
            <consortium name="The Broad Institute Genome Sequencing Center for Infectious Disease"/>
            <person name="Wu L."/>
            <person name="Ma J."/>
        </authorList>
    </citation>
    <scope>NUCLEOTIDE SEQUENCE [LARGE SCALE GENOMIC DNA]</scope>
    <source>
        <strain evidence="2 3">CGMCC 1.12543</strain>
    </source>
</reference>
<dbReference type="AlphaFoldDB" id="A0ABD5RNV2"/>
<gene>
    <name evidence="2" type="ORF">ACFPYI_11355</name>
</gene>
<keyword evidence="1" id="KW-0812">Transmembrane</keyword>
<evidence type="ECO:0000313" key="3">
    <source>
        <dbReference type="Proteomes" id="UP001596099"/>
    </source>
</evidence>
<dbReference type="RefSeq" id="WP_247414808.1">
    <property type="nucleotide sequence ID" value="NZ_JALLGW010000001.1"/>
</dbReference>
<feature type="transmembrane region" description="Helical" evidence="1">
    <location>
        <begin position="35"/>
        <end position="55"/>
    </location>
</feature>
<name>A0ABD5RNV2_9EURY</name>
<evidence type="ECO:0000256" key="1">
    <source>
        <dbReference type="SAM" id="Phobius"/>
    </source>
</evidence>
<comment type="caution">
    <text evidence="2">The sequence shown here is derived from an EMBL/GenBank/DDBJ whole genome shotgun (WGS) entry which is preliminary data.</text>
</comment>
<keyword evidence="1" id="KW-0472">Membrane</keyword>
<evidence type="ECO:0000313" key="2">
    <source>
        <dbReference type="EMBL" id="MFC5971929.1"/>
    </source>
</evidence>
<accession>A0ABD5RNV2</accession>
<organism evidence="2 3">
    <name type="scientific">Halomarina salina</name>
    <dbReference type="NCBI Taxonomy" id="1872699"/>
    <lineage>
        <taxon>Archaea</taxon>
        <taxon>Methanobacteriati</taxon>
        <taxon>Methanobacteriota</taxon>
        <taxon>Stenosarchaea group</taxon>
        <taxon>Halobacteria</taxon>
        <taxon>Halobacteriales</taxon>
        <taxon>Natronomonadaceae</taxon>
        <taxon>Halomarina</taxon>
    </lineage>
</organism>
<keyword evidence="1" id="KW-1133">Transmembrane helix</keyword>